<proteinExistence type="predicted"/>
<dbReference type="Proteomes" id="UP000274327">
    <property type="component" value="Unassembled WGS sequence"/>
</dbReference>
<dbReference type="GeneID" id="78120682"/>
<comment type="caution">
    <text evidence="1">The sequence shown here is derived from an EMBL/GenBank/DDBJ whole genome shotgun (WGS) entry which is preliminary data.</text>
</comment>
<dbReference type="EMBL" id="QOCI01000003">
    <property type="protein sequence ID" value="RRR19285.1"/>
    <property type="molecule type" value="Genomic_DNA"/>
</dbReference>
<gene>
    <name evidence="1" type="ORF">DS079_06560</name>
</gene>
<protein>
    <submittedName>
        <fullName evidence="1">Uncharacterized protein</fullName>
    </submittedName>
</protein>
<reference evidence="1 2" key="1">
    <citation type="submission" date="2018-07" db="EMBL/GenBank/DDBJ databases">
        <title>Brachybacteriurn paraconglorneratum KCTC 9916.</title>
        <authorList>
            <person name="Li Y."/>
        </authorList>
    </citation>
    <scope>NUCLEOTIDE SEQUENCE [LARGE SCALE GENOMIC DNA]</scope>
    <source>
        <strain evidence="1 2">KCTC 9916</strain>
    </source>
</reference>
<evidence type="ECO:0000313" key="2">
    <source>
        <dbReference type="Proteomes" id="UP000274327"/>
    </source>
</evidence>
<keyword evidence="2" id="KW-1185">Reference proteome</keyword>
<dbReference type="AlphaFoldDB" id="A0A426SLY4"/>
<evidence type="ECO:0000313" key="1">
    <source>
        <dbReference type="EMBL" id="RRR19285.1"/>
    </source>
</evidence>
<dbReference type="RefSeq" id="WP_126985926.1">
    <property type="nucleotide sequence ID" value="NZ_JALXWX010000017.1"/>
</dbReference>
<organism evidence="1 2">
    <name type="scientific">Brachybacterium paraconglomeratum</name>
    <dbReference type="NCBI Taxonomy" id="173362"/>
    <lineage>
        <taxon>Bacteria</taxon>
        <taxon>Bacillati</taxon>
        <taxon>Actinomycetota</taxon>
        <taxon>Actinomycetes</taxon>
        <taxon>Micrococcales</taxon>
        <taxon>Dermabacteraceae</taxon>
        <taxon>Brachybacterium</taxon>
    </lineage>
</organism>
<sequence length="132" mass="13508">MGIVGSLLAACGLGGRSDVGAVQDALRTAVEALPEHLDGLVQFQDSTNAGTTIGGVLVLAGEDRAGVEQSLLTVLETVSRTYREQPGVRRAFVRIEAHPEGDAATRVLAADVVEPASGANVTTDDLEAQLGG</sequence>
<accession>A0A426SLY4</accession>
<name>A0A426SLY4_9MICO</name>